<keyword evidence="8" id="KW-0804">Transcription</keyword>
<comment type="caution">
    <text evidence="12">The sequence shown here is derived from an EMBL/GenBank/DDBJ whole genome shotgun (WGS) entry which is preliminary data.</text>
</comment>
<dbReference type="GO" id="GO:0008270">
    <property type="term" value="F:zinc ion binding"/>
    <property type="evidence" value="ECO:0007669"/>
    <property type="project" value="UniProtKB-KW"/>
</dbReference>
<evidence type="ECO:0000256" key="9">
    <source>
        <dbReference type="ARBA" id="ARBA00023242"/>
    </source>
</evidence>
<evidence type="ECO:0000256" key="1">
    <source>
        <dbReference type="ARBA" id="ARBA00004123"/>
    </source>
</evidence>
<dbReference type="InterPro" id="IPR051078">
    <property type="entry name" value="SGF11"/>
</dbReference>
<evidence type="ECO:0000313" key="12">
    <source>
        <dbReference type="EMBL" id="CAF9914297.1"/>
    </source>
</evidence>
<evidence type="ECO:0000256" key="10">
    <source>
        <dbReference type="RuleBase" id="RU261113"/>
    </source>
</evidence>
<evidence type="ECO:0000256" key="4">
    <source>
        <dbReference type="ARBA" id="ARBA00022833"/>
    </source>
</evidence>
<evidence type="ECO:0000256" key="2">
    <source>
        <dbReference type="ARBA" id="ARBA00022723"/>
    </source>
</evidence>
<gene>
    <name evidence="12" type="ORF">GOMPHAMPRED_008124</name>
</gene>
<comment type="similarity">
    <text evidence="10">Belongs to the SGF11 family.</text>
</comment>
<comment type="subcellular location">
    <subcellularLocation>
        <location evidence="1 10">Nucleus</location>
    </subcellularLocation>
</comment>
<dbReference type="GO" id="GO:0006357">
    <property type="term" value="P:regulation of transcription by RNA polymerase II"/>
    <property type="evidence" value="ECO:0007669"/>
    <property type="project" value="TreeGrafter"/>
</dbReference>
<dbReference type="GO" id="GO:0006325">
    <property type="term" value="P:chromatin organization"/>
    <property type="evidence" value="ECO:0007669"/>
    <property type="project" value="UniProtKB-KW"/>
</dbReference>
<keyword evidence="5" id="KW-0156">Chromatin regulator</keyword>
<evidence type="ECO:0000256" key="11">
    <source>
        <dbReference type="SAM" id="MobiDB-lite"/>
    </source>
</evidence>
<dbReference type="InterPro" id="IPR013246">
    <property type="entry name" value="SAGA_su_Sgf11"/>
</dbReference>
<name>A0A8H3F1K4_9LECA</name>
<keyword evidence="9" id="KW-0539">Nucleus</keyword>
<organism evidence="12 13">
    <name type="scientific">Gomphillus americanus</name>
    <dbReference type="NCBI Taxonomy" id="1940652"/>
    <lineage>
        <taxon>Eukaryota</taxon>
        <taxon>Fungi</taxon>
        <taxon>Dikarya</taxon>
        <taxon>Ascomycota</taxon>
        <taxon>Pezizomycotina</taxon>
        <taxon>Lecanoromycetes</taxon>
        <taxon>OSLEUM clade</taxon>
        <taxon>Ostropomycetidae</taxon>
        <taxon>Ostropales</taxon>
        <taxon>Graphidaceae</taxon>
        <taxon>Gomphilloideae</taxon>
        <taxon>Gomphillus</taxon>
    </lineage>
</organism>
<feature type="compositionally biased region" description="Polar residues" evidence="11">
    <location>
        <begin position="228"/>
        <end position="239"/>
    </location>
</feature>
<keyword evidence="7 10" id="KW-0010">Activator</keyword>
<feature type="region of interest" description="Disordered" evidence="11">
    <location>
        <begin position="214"/>
        <end position="322"/>
    </location>
</feature>
<evidence type="ECO:0000256" key="3">
    <source>
        <dbReference type="ARBA" id="ARBA00022771"/>
    </source>
</evidence>
<dbReference type="Pfam" id="PF08209">
    <property type="entry name" value="Sgf11"/>
    <property type="match status" value="1"/>
</dbReference>
<evidence type="ECO:0000313" key="13">
    <source>
        <dbReference type="Proteomes" id="UP000664169"/>
    </source>
</evidence>
<keyword evidence="2" id="KW-0479">Metal-binding</keyword>
<dbReference type="GO" id="GO:0000124">
    <property type="term" value="C:SAGA complex"/>
    <property type="evidence" value="ECO:0007669"/>
    <property type="project" value="TreeGrafter"/>
</dbReference>
<dbReference type="OrthoDB" id="21557at2759"/>
<keyword evidence="3" id="KW-0863">Zinc-finger</keyword>
<proteinExistence type="inferred from homology"/>
<sequence length="322" mass="35054">MATNGETTHVDPASTAQVITSVLEDILYNIISDIVLRTHREEKLARMQSAAIMAAREKEQAKVNSAPGEEPQSITTQGAIISEDNKICLHGNPFLNASETLCLTCRQPRLNHPTTGRNSRPAANIKKYCSKHPFIDKDGYDIYGKPLAVEKPSKKKAMKEKAKNGSGSGSESGNEENTKKEKSTTAMPSAKCPTCPRYLYFSRIAHHLERCSGIGGRASSRTAKEKLNSNTPKEVSRASTPKPGSEGTKLPIKATSAKANGTMTKKRKKGSDDEDEEERTPVKKKKFGKKDGKGKALNADIARVKGAEKRLPGNDADFKNDD</sequence>
<evidence type="ECO:0000256" key="8">
    <source>
        <dbReference type="ARBA" id="ARBA00023163"/>
    </source>
</evidence>
<keyword evidence="6" id="KW-0805">Transcription regulation</keyword>
<feature type="compositionally biased region" description="Basic and acidic residues" evidence="11">
    <location>
        <begin position="302"/>
        <end position="322"/>
    </location>
</feature>
<reference evidence="12" key="1">
    <citation type="submission" date="2021-03" db="EMBL/GenBank/DDBJ databases">
        <authorList>
            <person name="Tagirdzhanova G."/>
        </authorList>
    </citation>
    <scope>NUCLEOTIDE SEQUENCE</scope>
</reference>
<dbReference type="EMBL" id="CAJPDQ010000009">
    <property type="protein sequence ID" value="CAF9914297.1"/>
    <property type="molecule type" value="Genomic_DNA"/>
</dbReference>
<evidence type="ECO:0000256" key="7">
    <source>
        <dbReference type="ARBA" id="ARBA00023159"/>
    </source>
</evidence>
<dbReference type="PANTHER" id="PTHR46367:SF1">
    <property type="entry name" value="ATAXIN-7-LIKE PROTEIN 3"/>
    <property type="match status" value="1"/>
</dbReference>
<dbReference type="Proteomes" id="UP000664169">
    <property type="component" value="Unassembled WGS sequence"/>
</dbReference>
<dbReference type="AlphaFoldDB" id="A0A8H3F1K4"/>
<feature type="region of interest" description="Disordered" evidence="11">
    <location>
        <begin position="152"/>
        <end position="190"/>
    </location>
</feature>
<keyword evidence="13" id="KW-1185">Reference proteome</keyword>
<evidence type="ECO:0000256" key="5">
    <source>
        <dbReference type="ARBA" id="ARBA00022853"/>
    </source>
</evidence>
<dbReference type="GO" id="GO:0071819">
    <property type="term" value="C:DUBm complex"/>
    <property type="evidence" value="ECO:0007669"/>
    <property type="project" value="TreeGrafter"/>
</dbReference>
<evidence type="ECO:0000256" key="6">
    <source>
        <dbReference type="ARBA" id="ARBA00023015"/>
    </source>
</evidence>
<dbReference type="GO" id="GO:0003713">
    <property type="term" value="F:transcription coactivator activity"/>
    <property type="evidence" value="ECO:0007669"/>
    <property type="project" value="TreeGrafter"/>
</dbReference>
<protein>
    <recommendedName>
        <fullName evidence="10">SAGA-associated factor 11</fullName>
    </recommendedName>
</protein>
<dbReference type="PANTHER" id="PTHR46367">
    <property type="entry name" value="ATAXIN-7-LIKE PROTEIN 3"/>
    <property type="match status" value="1"/>
</dbReference>
<accession>A0A8H3F1K4</accession>
<keyword evidence="4" id="KW-0862">Zinc</keyword>